<feature type="compositionally biased region" description="Basic residues" evidence="5">
    <location>
        <begin position="1"/>
        <end position="15"/>
    </location>
</feature>
<sequence>MTKVEKPKKKTSIKAKRNEKEDPMSQFAPEIGEFFKKTLGFKTFTPVQQCAVKYFSTNYDCIVQAPTGSGKTLAYVLPLMQMLKNKCEPLKENEKAKICALILVPTRDLVGQVSSVMKPIAAALKFQLVAFCSAHKQSEEKKIKGNCIIISTPGRFANLIEKKPELIVS</sequence>
<evidence type="ECO:0000256" key="5">
    <source>
        <dbReference type="SAM" id="MobiDB-lite"/>
    </source>
</evidence>
<comment type="catalytic activity">
    <reaction evidence="4">
        <text>ATP + H2O = ADP + phosphate + H(+)</text>
        <dbReference type="Rhea" id="RHEA:13065"/>
        <dbReference type="ChEBI" id="CHEBI:15377"/>
        <dbReference type="ChEBI" id="CHEBI:15378"/>
        <dbReference type="ChEBI" id="CHEBI:30616"/>
        <dbReference type="ChEBI" id="CHEBI:43474"/>
        <dbReference type="ChEBI" id="CHEBI:456216"/>
        <dbReference type="EC" id="3.6.4.13"/>
    </reaction>
</comment>
<dbReference type="PANTHER" id="PTHR24031">
    <property type="entry name" value="RNA HELICASE"/>
    <property type="match status" value="1"/>
</dbReference>
<comment type="function">
    <text evidence="4">RNA helicase.</text>
</comment>
<dbReference type="Gene3D" id="3.40.50.300">
    <property type="entry name" value="P-loop containing nucleotide triphosphate hydrolases"/>
    <property type="match status" value="1"/>
</dbReference>
<dbReference type="GO" id="GO:0003723">
    <property type="term" value="F:RNA binding"/>
    <property type="evidence" value="ECO:0007669"/>
    <property type="project" value="UniProtKB-UniRule"/>
</dbReference>
<evidence type="ECO:0000313" key="8">
    <source>
        <dbReference type="WBParaSite" id="PSU_v2.g16832.t1"/>
    </source>
</evidence>
<dbReference type="Proteomes" id="UP000887577">
    <property type="component" value="Unplaced"/>
</dbReference>
<evidence type="ECO:0000256" key="4">
    <source>
        <dbReference type="RuleBase" id="RU365068"/>
    </source>
</evidence>
<feature type="region of interest" description="Disordered" evidence="5">
    <location>
        <begin position="1"/>
        <end position="23"/>
    </location>
</feature>
<organism evidence="7 8">
    <name type="scientific">Panagrolaimus superbus</name>
    <dbReference type="NCBI Taxonomy" id="310955"/>
    <lineage>
        <taxon>Eukaryota</taxon>
        <taxon>Metazoa</taxon>
        <taxon>Ecdysozoa</taxon>
        <taxon>Nematoda</taxon>
        <taxon>Chromadorea</taxon>
        <taxon>Rhabditida</taxon>
        <taxon>Tylenchina</taxon>
        <taxon>Panagrolaimomorpha</taxon>
        <taxon>Panagrolaimoidea</taxon>
        <taxon>Panagrolaimidae</taxon>
        <taxon>Panagrolaimus</taxon>
    </lineage>
</organism>
<keyword evidence="3 4" id="KW-0067">ATP-binding</keyword>
<keyword evidence="2 4" id="KW-0378">Hydrolase</keyword>
<evidence type="ECO:0000259" key="6">
    <source>
        <dbReference type="PROSITE" id="PS51192"/>
    </source>
</evidence>
<dbReference type="AlphaFoldDB" id="A0A914YC19"/>
<evidence type="ECO:0000256" key="2">
    <source>
        <dbReference type="ARBA" id="ARBA00022801"/>
    </source>
</evidence>
<keyword evidence="7" id="KW-1185">Reference proteome</keyword>
<dbReference type="EC" id="3.6.4.13" evidence="4"/>
<evidence type="ECO:0000313" key="7">
    <source>
        <dbReference type="Proteomes" id="UP000887577"/>
    </source>
</evidence>
<keyword evidence="4" id="KW-0694">RNA-binding</keyword>
<dbReference type="PROSITE" id="PS51192">
    <property type="entry name" value="HELICASE_ATP_BIND_1"/>
    <property type="match status" value="1"/>
</dbReference>
<comment type="domain">
    <text evidence="4">The Q motif is unique to and characteristic of the DEAD box family of RNA helicases and controls ATP binding and hydrolysis.</text>
</comment>
<dbReference type="SUPFAM" id="SSF52540">
    <property type="entry name" value="P-loop containing nucleoside triphosphate hydrolases"/>
    <property type="match status" value="1"/>
</dbReference>
<dbReference type="InterPro" id="IPR011545">
    <property type="entry name" value="DEAD/DEAH_box_helicase_dom"/>
</dbReference>
<dbReference type="GO" id="GO:0005524">
    <property type="term" value="F:ATP binding"/>
    <property type="evidence" value="ECO:0007669"/>
    <property type="project" value="UniProtKB-UniRule"/>
</dbReference>
<protein>
    <recommendedName>
        <fullName evidence="4">ATP-dependent RNA helicase</fullName>
        <ecNumber evidence="4">3.6.4.13</ecNumber>
    </recommendedName>
</protein>
<dbReference type="InterPro" id="IPR027417">
    <property type="entry name" value="P-loop_NTPase"/>
</dbReference>
<dbReference type="Pfam" id="PF00270">
    <property type="entry name" value="DEAD"/>
    <property type="match status" value="1"/>
</dbReference>
<keyword evidence="1 4" id="KW-0547">Nucleotide-binding</keyword>
<proteinExistence type="inferred from homology"/>
<comment type="similarity">
    <text evidence="4">Belongs to the DEAD box helicase family.</text>
</comment>
<dbReference type="GO" id="GO:0016787">
    <property type="term" value="F:hydrolase activity"/>
    <property type="evidence" value="ECO:0007669"/>
    <property type="project" value="UniProtKB-KW"/>
</dbReference>
<accession>A0A914YC19</accession>
<dbReference type="InterPro" id="IPR014001">
    <property type="entry name" value="Helicase_ATP-bd"/>
</dbReference>
<evidence type="ECO:0000256" key="1">
    <source>
        <dbReference type="ARBA" id="ARBA00022741"/>
    </source>
</evidence>
<feature type="domain" description="Helicase ATP-binding" evidence="6">
    <location>
        <begin position="52"/>
        <end position="169"/>
    </location>
</feature>
<evidence type="ECO:0000256" key="3">
    <source>
        <dbReference type="ARBA" id="ARBA00022840"/>
    </source>
</evidence>
<dbReference type="WBParaSite" id="PSU_v2.g16832.t1">
    <property type="protein sequence ID" value="PSU_v2.g16832.t1"/>
    <property type="gene ID" value="PSU_v2.g16832"/>
</dbReference>
<dbReference type="SMART" id="SM00487">
    <property type="entry name" value="DEXDc"/>
    <property type="match status" value="1"/>
</dbReference>
<reference evidence="8" key="1">
    <citation type="submission" date="2022-11" db="UniProtKB">
        <authorList>
            <consortium name="WormBaseParasite"/>
        </authorList>
    </citation>
    <scope>IDENTIFICATION</scope>
</reference>
<name>A0A914YC19_9BILA</name>
<dbReference type="GO" id="GO:0003724">
    <property type="term" value="F:RNA helicase activity"/>
    <property type="evidence" value="ECO:0007669"/>
    <property type="project" value="UniProtKB-EC"/>
</dbReference>
<keyword evidence="4" id="KW-0347">Helicase</keyword>